<name>H1VU53_COLHI</name>
<evidence type="ECO:0000313" key="1">
    <source>
        <dbReference type="EMBL" id="CCF43761.1"/>
    </source>
</evidence>
<gene>
    <name evidence="1" type="ORF">CH063_13367</name>
</gene>
<dbReference type="AlphaFoldDB" id="H1VU53"/>
<dbReference type="HOGENOM" id="CLU_1586365_0_0_1"/>
<organism evidence="1 2">
    <name type="scientific">Colletotrichum higginsianum (strain IMI 349063)</name>
    <name type="common">Crucifer anthracnose fungus</name>
    <dbReference type="NCBI Taxonomy" id="759273"/>
    <lineage>
        <taxon>Eukaryota</taxon>
        <taxon>Fungi</taxon>
        <taxon>Dikarya</taxon>
        <taxon>Ascomycota</taxon>
        <taxon>Pezizomycotina</taxon>
        <taxon>Sordariomycetes</taxon>
        <taxon>Hypocreomycetidae</taxon>
        <taxon>Glomerellales</taxon>
        <taxon>Glomerellaceae</taxon>
        <taxon>Colletotrichum</taxon>
        <taxon>Colletotrichum destructivum species complex</taxon>
    </lineage>
</organism>
<protein>
    <submittedName>
        <fullName evidence="1">Uncharacterized protein</fullName>
    </submittedName>
</protein>
<accession>H1VU53</accession>
<evidence type="ECO:0000313" key="2">
    <source>
        <dbReference type="Proteomes" id="UP000007174"/>
    </source>
</evidence>
<sequence length="168" mass="18996">MAGRWTTLATLWTRGRRSDVWKKWWAWRDGVGGGDDGGDEGPGWRFQWADETTRHDTKADNTRERWYWTRGQEKRFCVVVEEARQRRLGKEKERNCKSMMRCDAMRCNELVQNAVTRVESSNAVMHADDVNGVGAAAGQDGKCDCCGPRSTPGLIPHSFGGGVPRSDF</sequence>
<proteinExistence type="predicted"/>
<reference evidence="2" key="1">
    <citation type="journal article" date="2012" name="Nat. Genet.">
        <title>Lifestyle transitions in plant pathogenic Colletotrichum fungi deciphered by genome and transcriptome analyses.</title>
        <authorList>
            <person name="O'Connell R.J."/>
            <person name="Thon M.R."/>
            <person name="Hacquard S."/>
            <person name="Amyotte S.G."/>
            <person name="Kleemann J."/>
            <person name="Torres M.F."/>
            <person name="Damm U."/>
            <person name="Buiate E.A."/>
            <person name="Epstein L."/>
            <person name="Alkan N."/>
            <person name="Altmueller J."/>
            <person name="Alvarado-Balderrama L."/>
            <person name="Bauser C.A."/>
            <person name="Becker C."/>
            <person name="Birren B.W."/>
            <person name="Chen Z."/>
            <person name="Choi J."/>
            <person name="Crouch J.A."/>
            <person name="Duvick J.P."/>
            <person name="Farman M.A."/>
            <person name="Gan P."/>
            <person name="Heiman D."/>
            <person name="Henrissat B."/>
            <person name="Howard R.J."/>
            <person name="Kabbage M."/>
            <person name="Koch C."/>
            <person name="Kracher B."/>
            <person name="Kubo Y."/>
            <person name="Law A.D."/>
            <person name="Lebrun M.-H."/>
            <person name="Lee Y.-H."/>
            <person name="Miyara I."/>
            <person name="Moore N."/>
            <person name="Neumann U."/>
            <person name="Nordstroem K."/>
            <person name="Panaccione D.G."/>
            <person name="Panstruga R."/>
            <person name="Place M."/>
            <person name="Proctor R.H."/>
            <person name="Prusky D."/>
            <person name="Rech G."/>
            <person name="Reinhardt R."/>
            <person name="Rollins J.A."/>
            <person name="Rounsley S."/>
            <person name="Schardl C.L."/>
            <person name="Schwartz D.C."/>
            <person name="Shenoy N."/>
            <person name="Shirasu K."/>
            <person name="Sikhakolli U.R."/>
            <person name="Stueber K."/>
            <person name="Sukno S.A."/>
            <person name="Sweigard J.A."/>
            <person name="Takano Y."/>
            <person name="Takahara H."/>
            <person name="Trail F."/>
            <person name="van der Does H.C."/>
            <person name="Voll L.M."/>
            <person name="Will I."/>
            <person name="Young S."/>
            <person name="Zeng Q."/>
            <person name="Zhang J."/>
            <person name="Zhou S."/>
            <person name="Dickman M.B."/>
            <person name="Schulze-Lefert P."/>
            <person name="Ver Loren van Themaat E."/>
            <person name="Ma L.-J."/>
            <person name="Vaillancourt L.J."/>
        </authorList>
    </citation>
    <scope>NUCLEOTIDE SEQUENCE [LARGE SCALE GENOMIC DNA]</scope>
    <source>
        <strain evidence="2">IMI 349063</strain>
    </source>
</reference>
<dbReference type="EMBL" id="CACQ02006352">
    <property type="protein sequence ID" value="CCF43761.1"/>
    <property type="molecule type" value="Genomic_DNA"/>
</dbReference>
<dbReference type="Proteomes" id="UP000007174">
    <property type="component" value="Unassembled WGS sequence"/>
</dbReference>